<proteinExistence type="predicted"/>
<dbReference type="Proteomes" id="UP000287969">
    <property type="component" value="Chromosome"/>
</dbReference>
<dbReference type="OrthoDB" id="1950201at2"/>
<dbReference type="InterPro" id="IPR018710">
    <property type="entry name" value="DUF2232"/>
</dbReference>
<feature type="transmembrane region" description="Helical" evidence="1">
    <location>
        <begin position="101"/>
        <end position="120"/>
    </location>
</feature>
<dbReference type="Pfam" id="PF09991">
    <property type="entry name" value="DUF2232"/>
    <property type="match status" value="1"/>
</dbReference>
<dbReference type="KEGG" id="spoa:EQM13_00170"/>
<feature type="transmembrane region" description="Helical" evidence="1">
    <location>
        <begin position="173"/>
        <end position="198"/>
    </location>
</feature>
<gene>
    <name evidence="2" type="ORF">EQM13_00170</name>
</gene>
<reference evidence="3" key="1">
    <citation type="submission" date="2019-01" db="EMBL/GenBank/DDBJ databases">
        <title>Draft genomes of a novel of Sporanaerobacter strains.</title>
        <authorList>
            <person name="Ma S."/>
        </authorList>
    </citation>
    <scope>NUCLEOTIDE SEQUENCE [LARGE SCALE GENOMIC DNA]</scope>
    <source>
        <strain evidence="3">NJN-17</strain>
    </source>
</reference>
<dbReference type="RefSeq" id="WP_071140564.1">
    <property type="nucleotide sequence ID" value="NZ_CP035282.1"/>
</dbReference>
<dbReference type="PANTHER" id="PTHR41324:SF1">
    <property type="entry name" value="DUF2232 DOMAIN-CONTAINING PROTEIN"/>
    <property type="match status" value="1"/>
</dbReference>
<feature type="transmembrane region" description="Helical" evidence="1">
    <location>
        <begin position="75"/>
        <end position="92"/>
    </location>
</feature>
<dbReference type="PANTHER" id="PTHR41324">
    <property type="entry name" value="MEMBRANE PROTEIN-RELATED"/>
    <property type="match status" value="1"/>
</dbReference>
<accession>A0A410Q841</accession>
<keyword evidence="3" id="KW-1185">Reference proteome</keyword>
<keyword evidence="1" id="KW-0472">Membrane</keyword>
<name>A0A410Q841_9FIRM</name>
<evidence type="ECO:0000313" key="2">
    <source>
        <dbReference type="EMBL" id="QAT60096.1"/>
    </source>
</evidence>
<evidence type="ECO:0000313" key="3">
    <source>
        <dbReference type="Proteomes" id="UP000287969"/>
    </source>
</evidence>
<keyword evidence="1" id="KW-1133">Transmembrane helix</keyword>
<dbReference type="AlphaFoldDB" id="A0A410Q841"/>
<protein>
    <submittedName>
        <fullName evidence="2">DUF2232 domain-containing protein</fullName>
    </submittedName>
</protein>
<sequence>MIFKKNLVLFMEVIVVAALMALYMFLGLYYLPVISIFYPIPFIVLGAKKGLRYNIIGLLSSCVLIGALMDIYTGILVFAVFAPVSIFITYYIKQRKSANETILIAALISLISNLFAIELLGKVSGTSLMNQLEQMFSQILKAQIEMLKDTGMSSTEIYGAEDLLKNTFEYMTLIMPSIVIIISSILAYVDYLISVVILRKFGHGVFSVPQFSYFRLPNNVILGISTIFIGVFLLKIIKIFYYETIFINILVLLFFLFFIEGLAVVSFFIGKIRMGKLGKIIFIFLIILSLPLSIIVSTIGLLDVIFDFRKIKGRV</sequence>
<evidence type="ECO:0000256" key="1">
    <source>
        <dbReference type="SAM" id="Phobius"/>
    </source>
</evidence>
<feature type="transmembrane region" description="Helical" evidence="1">
    <location>
        <begin position="281"/>
        <end position="306"/>
    </location>
</feature>
<dbReference type="EMBL" id="CP035282">
    <property type="protein sequence ID" value="QAT60096.1"/>
    <property type="molecule type" value="Genomic_DNA"/>
</dbReference>
<organism evidence="2 3">
    <name type="scientific">Acidilutibacter cellobiosedens</name>
    <dbReference type="NCBI Taxonomy" id="2507161"/>
    <lineage>
        <taxon>Bacteria</taxon>
        <taxon>Bacillati</taxon>
        <taxon>Bacillota</taxon>
        <taxon>Tissierellia</taxon>
        <taxon>Tissierellales</taxon>
        <taxon>Acidilutibacteraceae</taxon>
        <taxon>Acidilutibacter</taxon>
    </lineage>
</organism>
<keyword evidence="1" id="KW-0812">Transmembrane</keyword>
<feature type="transmembrane region" description="Helical" evidence="1">
    <location>
        <begin position="219"/>
        <end position="241"/>
    </location>
</feature>
<feature type="transmembrane region" description="Helical" evidence="1">
    <location>
        <begin position="247"/>
        <end position="269"/>
    </location>
</feature>